<dbReference type="AlphaFoldDB" id="A0A3P7M6E5"/>
<evidence type="ECO:0000313" key="2">
    <source>
        <dbReference type="EMBL" id="VDM91981.1"/>
    </source>
</evidence>
<feature type="chain" id="PRO_5018008281" evidence="1">
    <location>
        <begin position="23"/>
        <end position="254"/>
    </location>
</feature>
<proteinExistence type="predicted"/>
<feature type="signal peptide" evidence="1">
    <location>
        <begin position="1"/>
        <end position="22"/>
    </location>
</feature>
<organism evidence="2 3">
    <name type="scientific">Litomosoides sigmodontis</name>
    <name type="common">Filarial nematode worm</name>
    <dbReference type="NCBI Taxonomy" id="42156"/>
    <lineage>
        <taxon>Eukaryota</taxon>
        <taxon>Metazoa</taxon>
        <taxon>Ecdysozoa</taxon>
        <taxon>Nematoda</taxon>
        <taxon>Chromadorea</taxon>
        <taxon>Rhabditida</taxon>
        <taxon>Spirurina</taxon>
        <taxon>Spiruromorpha</taxon>
        <taxon>Filarioidea</taxon>
        <taxon>Onchocercidae</taxon>
        <taxon>Litomosoides</taxon>
    </lineage>
</organism>
<gene>
    <name evidence="2" type="ORF">NLS_LOCUS9573</name>
</gene>
<dbReference type="EMBL" id="UYRX01001709">
    <property type="protein sequence ID" value="VDM91981.1"/>
    <property type="molecule type" value="Genomic_DNA"/>
</dbReference>
<sequence>MDWTTTITVSCFYLLVPEKVLTVQLPSVFEGSEPKRVNKEEQFHAMGETDLRTGINRWFHRLTFNDSVKIRTKHRSYRYSSSNQRQCAISFEFMDAGNRKQFGLIIYPGAAELFHYEKYYGTTVFCTDRITEITRVEHSTVDTVHIETVIEIQMEQSRIPGNWHLVKPIPVDHKIVIDYYHNGKSTVTVQLGDKNGIAALIVTIDYHKGILYTKRHRFDDDKIPCFNFGTYQQFIDPMLGRLEIGVFAYQYRVG</sequence>
<evidence type="ECO:0000256" key="1">
    <source>
        <dbReference type="SAM" id="SignalP"/>
    </source>
</evidence>
<keyword evidence="3" id="KW-1185">Reference proteome</keyword>
<reference evidence="2 3" key="1">
    <citation type="submission" date="2018-08" db="EMBL/GenBank/DDBJ databases">
        <authorList>
            <person name="Laetsch R D."/>
            <person name="Stevens L."/>
            <person name="Kumar S."/>
            <person name="Blaxter L. M."/>
        </authorList>
    </citation>
    <scope>NUCLEOTIDE SEQUENCE [LARGE SCALE GENOMIC DNA]</scope>
</reference>
<dbReference type="Proteomes" id="UP000277928">
    <property type="component" value="Unassembled WGS sequence"/>
</dbReference>
<evidence type="ECO:0000313" key="3">
    <source>
        <dbReference type="Proteomes" id="UP000277928"/>
    </source>
</evidence>
<accession>A0A3P7M6E5</accession>
<dbReference type="OrthoDB" id="5791400at2759"/>
<protein>
    <submittedName>
        <fullName evidence="2">Uncharacterized protein</fullName>
    </submittedName>
</protein>
<name>A0A3P7M6E5_LITSI</name>
<dbReference type="OMA" id="HCINQIT"/>
<keyword evidence="1" id="KW-0732">Signal</keyword>